<keyword evidence="1" id="KW-0472">Membrane</keyword>
<feature type="transmembrane region" description="Helical" evidence="1">
    <location>
        <begin position="239"/>
        <end position="259"/>
    </location>
</feature>
<accession>A0A1L6JFA7</accession>
<protein>
    <submittedName>
        <fullName evidence="2">Uncharacterized protein</fullName>
    </submittedName>
</protein>
<evidence type="ECO:0000313" key="5">
    <source>
        <dbReference type="Proteomes" id="UP000286681"/>
    </source>
</evidence>
<gene>
    <name evidence="2" type="ORF">BRX40_21180</name>
    <name evidence="3" type="ORF">CA257_03770</name>
</gene>
<dbReference type="EMBL" id="CP018820">
    <property type="protein sequence ID" value="APR54603.1"/>
    <property type="molecule type" value="Genomic_DNA"/>
</dbReference>
<keyword evidence="4" id="KW-1185">Reference proteome</keyword>
<evidence type="ECO:0000313" key="2">
    <source>
        <dbReference type="EMBL" id="APR54603.1"/>
    </source>
</evidence>
<keyword evidence="1" id="KW-1133">Transmembrane helix</keyword>
<evidence type="ECO:0000313" key="3">
    <source>
        <dbReference type="EMBL" id="RSV07118.1"/>
    </source>
</evidence>
<name>A0A1L6JFA7_9SPHN</name>
<dbReference type="STRING" id="93064.BRX40_21180"/>
<proteinExistence type="predicted"/>
<dbReference type="KEGG" id="skr:BRX40_21180"/>
<feature type="transmembrane region" description="Helical" evidence="1">
    <location>
        <begin position="165"/>
        <end position="186"/>
    </location>
</feature>
<sequence>MASSIHKVPRNRLRWIPRDLRLAHEYCFFLHDECVRLLAEYEAARAHIVTVKFRSKVENRNFTKIARTSPIEAMRATGYPDEARRVILNTVTMAMVSDCLHHLYEALRCMEKRKVVVAHNLLRKPLTDNLMYLSWMLGDEDAFYAAFTAEDGDAVISRAMASQRLAILETTLATLPIANVLTASFVHEALFKRNNPYGLYGLFQHAVHLVTAKHAELRTEPENFNFIFKNHNDDDLYELLYAVLPQLMLYLSHVIVGLFDRMRAMDAGAHRAFEVRSILGLYFVEGGENEGYALAQMDNVRGYRCAVCEHPFSLTPHNAARLVLADAYRCVRCRRVQPFPYSWLF</sequence>
<reference evidence="2" key="1">
    <citation type="submission" date="2016-12" db="EMBL/GenBank/DDBJ databases">
        <title>Whole genome sequencing of Sphingomonas koreensis.</title>
        <authorList>
            <person name="Conlan S."/>
            <person name="Thomas P.J."/>
            <person name="Mullikin J."/>
            <person name="Palmore T.N."/>
            <person name="Frank K.M."/>
            <person name="Segre J.A."/>
        </authorList>
    </citation>
    <scope>NUCLEOTIDE SEQUENCE</scope>
    <source>
        <strain evidence="2">ABOJV</strain>
    </source>
</reference>
<dbReference type="Proteomes" id="UP000185161">
    <property type="component" value="Chromosome"/>
</dbReference>
<dbReference type="AlphaFoldDB" id="A0A1L6JFA7"/>
<keyword evidence="1" id="KW-0812">Transmembrane</keyword>
<organism evidence="2 4">
    <name type="scientific">Sphingomonas koreensis</name>
    <dbReference type="NCBI Taxonomy" id="93064"/>
    <lineage>
        <taxon>Bacteria</taxon>
        <taxon>Pseudomonadati</taxon>
        <taxon>Pseudomonadota</taxon>
        <taxon>Alphaproteobacteria</taxon>
        <taxon>Sphingomonadales</taxon>
        <taxon>Sphingomonadaceae</taxon>
        <taxon>Sphingomonas</taxon>
    </lineage>
</organism>
<dbReference type="Proteomes" id="UP000286681">
    <property type="component" value="Unassembled WGS sequence"/>
</dbReference>
<dbReference type="EMBL" id="QQWO01000002">
    <property type="protein sequence ID" value="RSV07118.1"/>
    <property type="molecule type" value="Genomic_DNA"/>
</dbReference>
<evidence type="ECO:0000256" key="1">
    <source>
        <dbReference type="SAM" id="Phobius"/>
    </source>
</evidence>
<reference evidence="3 5" key="3">
    <citation type="submission" date="2018-07" db="EMBL/GenBank/DDBJ databases">
        <title>Genomic and Epidemiologic Investigation of an Indolent Hospital Outbreak.</title>
        <authorList>
            <person name="Johnson R.C."/>
            <person name="Deming C."/>
            <person name="Conlan S."/>
            <person name="Zellmer C.J."/>
            <person name="Michelin A.V."/>
            <person name="Lee-Lin S."/>
            <person name="Thomas P.J."/>
            <person name="Park M."/>
            <person name="Weingarten R.A."/>
            <person name="Less J."/>
            <person name="Dekker J.P."/>
            <person name="Frank K.M."/>
            <person name="Musser K.A."/>
            <person name="Mcquiston J.R."/>
            <person name="Henderson D.K."/>
            <person name="Lau A.F."/>
            <person name="Palmore T.N."/>
            <person name="Segre J.A."/>
        </authorList>
    </citation>
    <scope>NUCLEOTIDE SEQUENCE [LARGE SCALE GENOMIC DNA]</scope>
    <source>
        <strain evidence="3 5">SK-NIH.Env10_0317</strain>
    </source>
</reference>
<reference evidence="4" key="2">
    <citation type="submission" date="2016-12" db="EMBL/GenBank/DDBJ databases">
        <title>Whole genome sequencing of Sphingomonas sp. ABOJV.</title>
        <authorList>
            <person name="Conlan S."/>
            <person name="Thomas P.J."/>
            <person name="Mullikin J."/>
            <person name="Palmore T.N."/>
            <person name="Frank K.M."/>
            <person name="Segre J.A."/>
        </authorList>
    </citation>
    <scope>NUCLEOTIDE SEQUENCE [LARGE SCALE GENOMIC DNA]</scope>
    <source>
        <strain evidence="4">ABOJV</strain>
    </source>
</reference>
<evidence type="ECO:0000313" key="4">
    <source>
        <dbReference type="Proteomes" id="UP000185161"/>
    </source>
</evidence>